<organism evidence="2 3">
    <name type="scientific">Paramecium octaurelia</name>
    <dbReference type="NCBI Taxonomy" id="43137"/>
    <lineage>
        <taxon>Eukaryota</taxon>
        <taxon>Sar</taxon>
        <taxon>Alveolata</taxon>
        <taxon>Ciliophora</taxon>
        <taxon>Intramacronucleata</taxon>
        <taxon>Oligohymenophorea</taxon>
        <taxon>Peniculida</taxon>
        <taxon>Parameciidae</taxon>
        <taxon>Paramecium</taxon>
    </lineage>
</organism>
<evidence type="ECO:0000313" key="2">
    <source>
        <dbReference type="EMBL" id="CAD8199796.1"/>
    </source>
</evidence>
<dbReference type="OMA" id="QPNIQFG"/>
<evidence type="ECO:0000256" key="1">
    <source>
        <dbReference type="SAM" id="Phobius"/>
    </source>
</evidence>
<reference evidence="2" key="1">
    <citation type="submission" date="2021-01" db="EMBL/GenBank/DDBJ databases">
        <authorList>
            <consortium name="Genoscope - CEA"/>
            <person name="William W."/>
        </authorList>
    </citation>
    <scope>NUCLEOTIDE SEQUENCE</scope>
</reference>
<proteinExistence type="predicted"/>
<gene>
    <name evidence="2" type="ORF">POCTA_138.1.T1200126</name>
</gene>
<keyword evidence="1" id="KW-0812">Transmembrane</keyword>
<accession>A0A8S1XEX1</accession>
<comment type="caution">
    <text evidence="2">The sequence shown here is derived from an EMBL/GenBank/DDBJ whole genome shotgun (WGS) entry which is preliminary data.</text>
</comment>
<dbReference type="AlphaFoldDB" id="A0A8S1XEX1"/>
<dbReference type="OrthoDB" id="301388at2759"/>
<dbReference type="Proteomes" id="UP000683925">
    <property type="component" value="Unassembled WGS sequence"/>
</dbReference>
<protein>
    <submittedName>
        <fullName evidence="2">Uncharacterized protein</fullName>
    </submittedName>
</protein>
<dbReference type="EMBL" id="CAJJDP010000120">
    <property type="protein sequence ID" value="CAD8199796.1"/>
    <property type="molecule type" value="Genomic_DNA"/>
</dbReference>
<keyword evidence="1" id="KW-0472">Membrane</keyword>
<keyword evidence="3" id="KW-1185">Reference proteome</keyword>
<feature type="transmembrane region" description="Helical" evidence="1">
    <location>
        <begin position="7"/>
        <end position="24"/>
    </location>
</feature>
<keyword evidence="1" id="KW-1133">Transmembrane helix</keyword>
<name>A0A8S1XEX1_PAROT</name>
<sequence length="840" mass="98593">MELKNKYKFLGLTAILALSGIFYIQKKKNRPISQKIAEKFKGLFERIDSHFGGQQVEELNKSLINNEEFMEILLNAAQDFFDLKKVDEEISKVDFIGQLSIINKQINQLLEIRLVAQYVEKNSLRSVQELIIQKLASQRVTKKQPNIQFGVATMEFLIFVQCSFLHLLHEVENALQELLNPQKIVSLNCYLMCILDYLNKLLAKHPNLRNLVAIVMLEKIGSNQFNFDFQHDCKDLYYTKAIKDCKVLNSCDCSIFELLSRYISIFQASVQKDLFEFFKSNQLFQTHEHLLQMGKILFKNTFYLGGQLSQDQLYYIDTFSPLHSLLIEATSNSSVQEELLKSEEFGVNIQYLEKVINSHENPFLNKLLASLIDIYAITYPLFYNLNALKQIINEDQQIESILSTFFGVLLNLENRETYDSNKQNEISILDWFALNMGTIFTQQLLGNISVEFILQLLKLQEIQKKILFTYIYCLRVSQNKRIHDRQSKKKNVDVNSLITKLISLVVISLLKDDFSNQNMDSVMKNLGFVDEDERQNILLNILRIQFEMPLMNLNYLKYVSIKCQQLSEETYHSFNGYFTNVLNPSTLSYDQYMISMQLGIIYGKVDSFFASIGQSFLRDLQQFEQYKDFLQRDLILIVDLMESPYYFANVLVHNGNCPEDIYKHLLKKVAITIWQLNPKIKFSQLQYQISLLLKLEVLPQDIKEMFIVDQNNIIKLKEQYEQLWPFMCLQRDLQSVEVYLKLVADEVLFNELLQDQASFEFLSRIQEVMFKSPNFIQIIYQLLLCANRLNLKIWLGKILFYAKKFSHVNQECKTLLKSKECQSFIEEMPSNYKKYMQIEN</sequence>
<evidence type="ECO:0000313" key="3">
    <source>
        <dbReference type="Proteomes" id="UP000683925"/>
    </source>
</evidence>